<reference evidence="1" key="1">
    <citation type="submission" date="2023-08" db="EMBL/GenBank/DDBJ databases">
        <authorList>
            <person name="Alioto T."/>
            <person name="Alioto T."/>
            <person name="Gomez Garrido J."/>
        </authorList>
    </citation>
    <scope>NUCLEOTIDE SEQUENCE</scope>
</reference>
<dbReference type="EMBL" id="OY660887">
    <property type="protein sequence ID" value="CAJ1087771.1"/>
    <property type="molecule type" value="Genomic_DNA"/>
</dbReference>
<gene>
    <name evidence="1" type="ORF">XNOV1_A020767</name>
</gene>
<dbReference type="AlphaFoldDB" id="A0AAV1HPI1"/>
<organism evidence="1 2">
    <name type="scientific">Xyrichtys novacula</name>
    <name type="common">Pearly razorfish</name>
    <name type="synonym">Hemipteronotus novacula</name>
    <dbReference type="NCBI Taxonomy" id="13765"/>
    <lineage>
        <taxon>Eukaryota</taxon>
        <taxon>Metazoa</taxon>
        <taxon>Chordata</taxon>
        <taxon>Craniata</taxon>
        <taxon>Vertebrata</taxon>
        <taxon>Euteleostomi</taxon>
        <taxon>Actinopterygii</taxon>
        <taxon>Neopterygii</taxon>
        <taxon>Teleostei</taxon>
        <taxon>Neoteleostei</taxon>
        <taxon>Acanthomorphata</taxon>
        <taxon>Eupercaria</taxon>
        <taxon>Labriformes</taxon>
        <taxon>Labridae</taxon>
        <taxon>Xyrichtys</taxon>
    </lineage>
</organism>
<accession>A0AAV1HPI1</accession>
<name>A0AAV1HPI1_XYRNO</name>
<evidence type="ECO:0000313" key="1">
    <source>
        <dbReference type="EMBL" id="CAJ1087771.1"/>
    </source>
</evidence>
<dbReference type="Proteomes" id="UP001178508">
    <property type="component" value="Chromosome 24"/>
</dbReference>
<keyword evidence="2" id="KW-1185">Reference proteome</keyword>
<evidence type="ECO:0000313" key="2">
    <source>
        <dbReference type="Proteomes" id="UP001178508"/>
    </source>
</evidence>
<proteinExistence type="predicted"/>
<protein>
    <submittedName>
        <fullName evidence="1">Uncharacterized protein</fullName>
    </submittedName>
</protein>
<sequence>MIEILKERKHENRSVLESLKRSEDLTSALQRPRCEMTGSSPLSYLFKGAFRPFSVEGGGSVQTSRHFGEVKCTNVDLYLCPSSQLTRLSKVSTDAAPFLKTTLNRVREEERRHPL</sequence>